<name>A0ABU2QV99_9ACTN</name>
<keyword evidence="2" id="KW-1185">Reference proteome</keyword>
<dbReference type="Proteomes" id="UP001183610">
    <property type="component" value="Unassembled WGS sequence"/>
</dbReference>
<accession>A0ABU2QV99</accession>
<organism evidence="1 2">
    <name type="scientific">Streptomyces evansiae</name>
    <dbReference type="NCBI Taxonomy" id="3075535"/>
    <lineage>
        <taxon>Bacteria</taxon>
        <taxon>Bacillati</taxon>
        <taxon>Actinomycetota</taxon>
        <taxon>Actinomycetes</taxon>
        <taxon>Kitasatosporales</taxon>
        <taxon>Streptomycetaceae</taxon>
        <taxon>Streptomyces</taxon>
    </lineage>
</organism>
<gene>
    <name evidence="1" type="ORF">RM698_01615</name>
</gene>
<protein>
    <submittedName>
        <fullName evidence="1">DUF6238 family protein</fullName>
    </submittedName>
</protein>
<dbReference type="Pfam" id="PF19751">
    <property type="entry name" value="DUF6238"/>
    <property type="match status" value="1"/>
</dbReference>
<reference evidence="2" key="1">
    <citation type="submission" date="2023-07" db="EMBL/GenBank/DDBJ databases">
        <title>30 novel species of actinomycetes from the DSMZ collection.</title>
        <authorList>
            <person name="Nouioui I."/>
        </authorList>
    </citation>
    <scope>NUCLEOTIDE SEQUENCE [LARGE SCALE GENOMIC DNA]</scope>
    <source>
        <strain evidence="2">DSM 41979</strain>
    </source>
</reference>
<comment type="caution">
    <text evidence="1">The sequence shown here is derived from an EMBL/GenBank/DDBJ whole genome shotgun (WGS) entry which is preliminary data.</text>
</comment>
<evidence type="ECO:0000313" key="1">
    <source>
        <dbReference type="EMBL" id="MDT0407749.1"/>
    </source>
</evidence>
<evidence type="ECO:0000313" key="2">
    <source>
        <dbReference type="Proteomes" id="UP001183610"/>
    </source>
</evidence>
<dbReference type="InterPro" id="IPR046205">
    <property type="entry name" value="DUF6238"/>
</dbReference>
<sequence length="122" mass="13330">MHQPEPPPPDGLLPLAATALDLHRVTCTGPLLAGPEDLDALHDLGCALLRLLDVHAERATPIREVATPLREARLRAWQLTDLLHRAAHAAPGPRPAPAHLCRRHHGAVRLIRRRATAAELRT</sequence>
<proteinExistence type="predicted"/>
<dbReference type="EMBL" id="JAVRET010000002">
    <property type="protein sequence ID" value="MDT0407749.1"/>
    <property type="molecule type" value="Genomic_DNA"/>
</dbReference>
<dbReference type="RefSeq" id="WP_010262987.1">
    <property type="nucleotide sequence ID" value="NZ_JAVRET010000002.1"/>
</dbReference>